<sequence length="142" mass="15622">MKHRIEFAEQVVEGINTVFHDFSVSPFANGARAGHGDSRLHQGHGSAELYSVDEGDQIWQTSVIVFADGHVDVSIGNKSDYIIRFDPETDKPESVAARVIGATMALPLTPHAENLSQFFDAQTGHVSPFNNIASEHQPERHM</sequence>
<organism evidence="1 2">
    <name type="scientific">Ahrensia marina</name>
    <dbReference type="NCBI Taxonomy" id="1514904"/>
    <lineage>
        <taxon>Bacteria</taxon>
        <taxon>Pseudomonadati</taxon>
        <taxon>Pseudomonadota</taxon>
        <taxon>Alphaproteobacteria</taxon>
        <taxon>Hyphomicrobiales</taxon>
        <taxon>Ahrensiaceae</taxon>
        <taxon>Ahrensia</taxon>
    </lineage>
</organism>
<dbReference type="EMBL" id="JXMU01000039">
    <property type="protein sequence ID" value="KPA99926.1"/>
    <property type="molecule type" value="Genomic_DNA"/>
</dbReference>
<gene>
    <name evidence="1" type="ORF">SU32_16485</name>
</gene>
<name>A0A0M9GKI5_9HYPH</name>
<protein>
    <submittedName>
        <fullName evidence="1">Uncharacterized protein</fullName>
    </submittedName>
</protein>
<keyword evidence="2" id="KW-1185">Reference proteome</keyword>
<dbReference type="PATRIC" id="fig|1514904.3.peg.2751"/>
<comment type="caution">
    <text evidence="1">The sequence shown here is derived from an EMBL/GenBank/DDBJ whole genome shotgun (WGS) entry which is preliminary data.</text>
</comment>
<dbReference type="AlphaFoldDB" id="A0A0M9GKI5"/>
<evidence type="ECO:0000313" key="2">
    <source>
        <dbReference type="Proteomes" id="UP000038011"/>
    </source>
</evidence>
<reference evidence="1 2" key="1">
    <citation type="submission" date="2015-01" db="EMBL/GenBank/DDBJ databases">
        <title>Ahrensia donghaiensis sp. nov., a novel dimethylsulphoniopropionate-cleavage bacterium isolated from seawater and emended descriptions of the genus Ahrensia and Ahrensia kielensis.</title>
        <authorList>
            <person name="Liu J."/>
        </authorList>
    </citation>
    <scope>NUCLEOTIDE SEQUENCE [LARGE SCALE GENOMIC DNA]</scope>
    <source>
        <strain evidence="1 2">LZD062</strain>
    </source>
</reference>
<dbReference type="Proteomes" id="UP000038011">
    <property type="component" value="Unassembled WGS sequence"/>
</dbReference>
<accession>A0A0M9GKI5</accession>
<evidence type="ECO:0000313" key="1">
    <source>
        <dbReference type="EMBL" id="KPA99926.1"/>
    </source>
</evidence>
<proteinExistence type="predicted"/>